<dbReference type="Proteomes" id="UP000298653">
    <property type="component" value="Chromosome"/>
</dbReference>
<evidence type="ECO:0000256" key="4">
    <source>
        <dbReference type="ARBA" id="ARBA00022597"/>
    </source>
</evidence>
<evidence type="ECO:0000256" key="6">
    <source>
        <dbReference type="ARBA" id="ARBA00022683"/>
    </source>
</evidence>
<evidence type="ECO:0000259" key="8">
    <source>
        <dbReference type="PROSITE" id="PS51101"/>
    </source>
</evidence>
<dbReference type="InterPro" id="IPR004720">
    <property type="entry name" value="PTS_IIB_sorbose-sp"/>
</dbReference>
<evidence type="ECO:0000256" key="2">
    <source>
        <dbReference type="ARBA" id="ARBA00022448"/>
    </source>
</evidence>
<proteinExistence type="predicted"/>
<dbReference type="GO" id="GO:0008982">
    <property type="term" value="F:protein-N(PI)-phosphohistidine-sugar phosphotransferase activity"/>
    <property type="evidence" value="ECO:0007669"/>
    <property type="project" value="InterPro"/>
</dbReference>
<dbReference type="Gene3D" id="3.40.35.10">
    <property type="entry name" value="Phosphotransferase system, sorbose subfamily IIB component"/>
    <property type="match status" value="1"/>
</dbReference>
<comment type="subcellular location">
    <subcellularLocation>
        <location evidence="1">Cytoplasm</location>
    </subcellularLocation>
</comment>
<dbReference type="OrthoDB" id="9788818at2"/>
<evidence type="ECO:0000256" key="1">
    <source>
        <dbReference type="ARBA" id="ARBA00004496"/>
    </source>
</evidence>
<evidence type="ECO:0000313" key="10">
    <source>
        <dbReference type="Proteomes" id="UP000298653"/>
    </source>
</evidence>
<keyword evidence="5" id="KW-0808">Transferase</keyword>
<feature type="domain" description="PTS EIIB type-4" evidence="8">
    <location>
        <begin position="1"/>
        <end position="156"/>
    </location>
</feature>
<keyword evidence="10" id="KW-1185">Reference proteome</keyword>
<dbReference type="GO" id="GO:0016301">
    <property type="term" value="F:kinase activity"/>
    <property type="evidence" value="ECO:0007669"/>
    <property type="project" value="UniProtKB-KW"/>
</dbReference>
<evidence type="ECO:0000256" key="3">
    <source>
        <dbReference type="ARBA" id="ARBA00022490"/>
    </source>
</evidence>
<dbReference type="SUPFAM" id="SSF52728">
    <property type="entry name" value="PTS IIb component"/>
    <property type="match status" value="1"/>
</dbReference>
<reference evidence="9 10" key="1">
    <citation type="submission" date="2019-05" db="EMBL/GenBank/DDBJ databases">
        <title>Complete genome sequencing of Anaerostipes rhamnosivorans.</title>
        <authorList>
            <person name="Bui T.P.N."/>
            <person name="de Vos W.M."/>
        </authorList>
    </citation>
    <scope>NUCLEOTIDE SEQUENCE [LARGE SCALE GENOMIC DNA]</scope>
    <source>
        <strain evidence="9 10">1y2</strain>
    </source>
</reference>
<organism evidence="9 10">
    <name type="scientific">Anaerostipes rhamnosivorans</name>
    <dbReference type="NCBI Taxonomy" id="1229621"/>
    <lineage>
        <taxon>Bacteria</taxon>
        <taxon>Bacillati</taxon>
        <taxon>Bacillota</taxon>
        <taxon>Clostridia</taxon>
        <taxon>Lachnospirales</taxon>
        <taxon>Lachnospiraceae</taxon>
        <taxon>Anaerostipes</taxon>
    </lineage>
</organism>
<keyword evidence="6" id="KW-0598">Phosphotransferase system</keyword>
<gene>
    <name evidence="9" type="ORF">AR1Y2_0500</name>
</gene>
<evidence type="ECO:0000256" key="7">
    <source>
        <dbReference type="ARBA" id="ARBA00022777"/>
    </source>
</evidence>
<keyword evidence="4" id="KW-0762">Sugar transport</keyword>
<name>A0A4P8IE06_9FIRM</name>
<dbReference type="PROSITE" id="PS51101">
    <property type="entry name" value="PTS_EIIB_TYPE_4"/>
    <property type="match status" value="1"/>
</dbReference>
<dbReference type="GO" id="GO:0005737">
    <property type="term" value="C:cytoplasm"/>
    <property type="evidence" value="ECO:0007669"/>
    <property type="project" value="UniProtKB-SubCell"/>
</dbReference>
<keyword evidence="2" id="KW-0813">Transport</keyword>
<sequence length="156" mass="17032">MEHLLLARVDDRLIHGQVMTAWMKLLPAKEILIADDKVAKDPFMTQVLTMAAPGGVKVKVYSVEQAAQALKEGLKAPSIMLAKTPLTYKKIMDLGAEIPEINIGGMGISGERKTLYKNIAADPQERDAIKEFINKGIQVKIQVIPADKVVDVSGLL</sequence>
<dbReference type="InterPro" id="IPR036667">
    <property type="entry name" value="PTS_IIB_sorbose-sp_sf"/>
</dbReference>
<evidence type="ECO:0000313" key="9">
    <source>
        <dbReference type="EMBL" id="QCP33954.1"/>
    </source>
</evidence>
<protein>
    <submittedName>
        <fullName evidence="9">PTS system, IIb component</fullName>
    </submittedName>
</protein>
<evidence type="ECO:0000256" key="5">
    <source>
        <dbReference type="ARBA" id="ARBA00022679"/>
    </source>
</evidence>
<keyword evidence="3" id="KW-0963">Cytoplasm</keyword>
<dbReference type="KEGG" id="arf:AR1Y2_0500"/>
<dbReference type="GO" id="GO:0009401">
    <property type="term" value="P:phosphoenolpyruvate-dependent sugar phosphotransferase system"/>
    <property type="evidence" value="ECO:0007669"/>
    <property type="project" value="UniProtKB-KW"/>
</dbReference>
<dbReference type="EMBL" id="CP040058">
    <property type="protein sequence ID" value="QCP33954.1"/>
    <property type="molecule type" value="Genomic_DNA"/>
</dbReference>
<accession>A0A4P8IE06</accession>
<dbReference type="AlphaFoldDB" id="A0A4P8IE06"/>
<dbReference type="RefSeq" id="WP_137327556.1">
    <property type="nucleotide sequence ID" value="NZ_CP040058.1"/>
</dbReference>
<dbReference type="Pfam" id="PF03830">
    <property type="entry name" value="PTSIIB_sorb"/>
    <property type="match status" value="1"/>
</dbReference>
<keyword evidence="7" id="KW-0418">Kinase</keyword>